<evidence type="ECO:0000313" key="2">
    <source>
        <dbReference type="Proteomes" id="UP001149090"/>
    </source>
</evidence>
<evidence type="ECO:0000313" key="1">
    <source>
        <dbReference type="EMBL" id="KAJ5071016.1"/>
    </source>
</evidence>
<keyword evidence="2" id="KW-1185">Reference proteome</keyword>
<comment type="caution">
    <text evidence="1">The sequence shown here is derived from an EMBL/GenBank/DDBJ whole genome shotgun (WGS) entry which is preliminary data.</text>
</comment>
<organism evidence="1 2">
    <name type="scientific">Anaeramoeba ignava</name>
    <name type="common">Anaerobic marine amoeba</name>
    <dbReference type="NCBI Taxonomy" id="1746090"/>
    <lineage>
        <taxon>Eukaryota</taxon>
        <taxon>Metamonada</taxon>
        <taxon>Anaeramoebidae</taxon>
        <taxon>Anaeramoeba</taxon>
    </lineage>
</organism>
<name>A0A9Q0LD81_ANAIG</name>
<accession>A0A9Q0LD81</accession>
<dbReference type="AlphaFoldDB" id="A0A9Q0LD81"/>
<dbReference type="EMBL" id="JAPDFW010000092">
    <property type="protein sequence ID" value="KAJ5071016.1"/>
    <property type="molecule type" value="Genomic_DNA"/>
</dbReference>
<protein>
    <submittedName>
        <fullName evidence="1">Uncharacterized protein</fullName>
    </submittedName>
</protein>
<dbReference type="Proteomes" id="UP001149090">
    <property type="component" value="Unassembled WGS sequence"/>
</dbReference>
<reference evidence="1" key="1">
    <citation type="submission" date="2022-10" db="EMBL/GenBank/DDBJ databases">
        <title>Novel sulphate-reducing endosymbionts in the free-living metamonad Anaeramoeba.</title>
        <authorList>
            <person name="Jerlstrom-Hultqvist J."/>
            <person name="Cepicka I."/>
            <person name="Gallot-Lavallee L."/>
            <person name="Salas-Leiva D."/>
            <person name="Curtis B.A."/>
            <person name="Zahonova K."/>
            <person name="Pipaliya S."/>
            <person name="Dacks J."/>
            <person name="Roger A.J."/>
        </authorList>
    </citation>
    <scope>NUCLEOTIDE SEQUENCE</scope>
    <source>
        <strain evidence="1">BMAN</strain>
    </source>
</reference>
<gene>
    <name evidence="1" type="ORF">M0811_01998</name>
</gene>
<sequence>MVLDLYLVWENMTQEEKEKQHKKKGCDGENGHLMTSFNEHGFMRWCMVYLNKSGFQHIFNFKKDISTLVQTDDEREIYQFKPDWKESLERFNAIFGKAEKLKKSGKFIFKISYPAMDTEFYPTIFESMERLRQENMRFNSFLLDDGIFETGLGSAFVGSNIEKTTEIENDEFSNTNQNDDLIEIPKQLDEPKGIQTYPEVLNSFWIRSPDFEDLENEEILEPCVLLKSFDPLINPHFDAFQVLLETRKFIDLGIQKDASIIFDF</sequence>
<proteinExistence type="predicted"/>